<sequence length="356" mass="41024">MVNSKNRDIIRQIRFSDLDVNNNFFDSLRADYPNFDNWFENHADSPAFIINNQTELKAFIYVKQEAGEPIDLSAGESMDGTARFKIGTFKINSTGTILGDKMLSYVLRRMVEGGSNAEEVYVTVFAEKQEKLVRLFERFGFIYQGKKENGESVYVKRFKQLVGEPYKDFPMVNLTGTQRIFNLGIYPEFHDLFFSEGHSMNEVTKVADEAVSNTVTKTYLNMMHSMDESGISKGDILTVYRTGGNYAGVITSVATVVDYKRISDFATFDEYKKFIGAGTVFTDQQITNFWKTKKFPFMVKFVYDYSVSIPRPNLDWLRKNLKIEPEPYWGFFELNKQQFSQIIGKGGDRDGRFVIY</sequence>
<evidence type="ECO:0008006" key="3">
    <source>
        <dbReference type="Google" id="ProtNLM"/>
    </source>
</evidence>
<evidence type="ECO:0000313" key="1">
    <source>
        <dbReference type="EMBL" id="MDF9298752.1"/>
    </source>
</evidence>
<accession>A0ABT6D0H8</accession>
<dbReference type="EMBL" id="JAOZFC020000001">
    <property type="protein sequence ID" value="MDF9298752.1"/>
    <property type="molecule type" value="Genomic_DNA"/>
</dbReference>
<dbReference type="Gene3D" id="3.40.630.30">
    <property type="match status" value="1"/>
</dbReference>
<comment type="caution">
    <text evidence="1">The sequence shown here is derived from an EMBL/GenBank/DDBJ whole genome shotgun (WGS) entry which is preliminary data.</text>
</comment>
<organism evidence="1 2">
    <name type="scientific">Weissella fermenti</name>
    <dbReference type="NCBI Taxonomy" id="2987699"/>
    <lineage>
        <taxon>Bacteria</taxon>
        <taxon>Bacillati</taxon>
        <taxon>Bacillota</taxon>
        <taxon>Bacilli</taxon>
        <taxon>Lactobacillales</taxon>
        <taxon>Lactobacillaceae</taxon>
        <taxon>Weissella</taxon>
    </lineage>
</organism>
<gene>
    <name evidence="1" type="ORF">OIT47_000180</name>
</gene>
<proteinExistence type="predicted"/>
<reference evidence="1" key="1">
    <citation type="submission" date="2023-03" db="EMBL/GenBank/DDBJ databases">
        <title>Comparative genomics of Weissella fermenti BK2, and weissella type species.</title>
        <authorList>
            <person name="Lee J.K."/>
            <person name="Baek J.H."/>
            <person name="Kim J.M."/>
            <person name="Choi D.G."/>
            <person name="Jeon C.O."/>
        </authorList>
    </citation>
    <scope>NUCLEOTIDE SEQUENCE</scope>
    <source>
        <strain evidence="1">BK2</strain>
    </source>
</reference>
<keyword evidence="2" id="KW-1185">Reference proteome</keyword>
<name>A0ABT6D0H8_9LACO</name>
<protein>
    <recommendedName>
        <fullName evidence="3">N-acetyltransferase</fullName>
    </recommendedName>
</protein>
<evidence type="ECO:0000313" key="2">
    <source>
        <dbReference type="Proteomes" id="UP001146336"/>
    </source>
</evidence>
<dbReference type="Proteomes" id="UP001146336">
    <property type="component" value="Unassembled WGS sequence"/>
</dbReference>
<dbReference type="RefSeq" id="WP_199404582.1">
    <property type="nucleotide sequence ID" value="NZ_JAOZFC020000001.1"/>
</dbReference>